<dbReference type="SUPFAM" id="SSF48452">
    <property type="entry name" value="TPR-like"/>
    <property type="match status" value="1"/>
</dbReference>
<dbReference type="Gene3D" id="1.25.40.10">
    <property type="entry name" value="Tetratricopeptide repeat domain"/>
    <property type="match status" value="2"/>
</dbReference>
<sequence>MIVGHSYSQDSIPVAVNQQEEKLLSFQEHFFEALAQKAILKFAVAIEHLEKCNELKPNSVSVLFELSKNYGLLNKMIEAVSYAKQALKMEPNNRWVLEHLFEIYLSEKNNKAAIELLEIIAQSNPGRNEQLVLLYFENNQAKKGKELLMSLQEKQLLTPNLKKLLSFSKEKQTTPKTSVVEVKSLSSLLKAFKGSQSFESLQKILSLSEKEDAAIFLAYAKKGVELFPAQSFVYLAYAKALNKEKSYKKSLETLQNGIDFVIDDTNLEADFYLEMSFSYEGLGNKEAALAMKNKSLALRTIK</sequence>
<proteinExistence type="predicted"/>
<dbReference type="Pfam" id="PF14559">
    <property type="entry name" value="TPR_19"/>
    <property type="match status" value="1"/>
</dbReference>
<dbReference type="InterPro" id="IPR011990">
    <property type="entry name" value="TPR-like_helical_dom_sf"/>
</dbReference>
<gene>
    <name evidence="2" type="ORF">GCM10011416_08740</name>
</gene>
<keyword evidence="3" id="KW-1185">Reference proteome</keyword>
<accession>A0A917MEN1</accession>
<reference evidence="2" key="2">
    <citation type="submission" date="2020-09" db="EMBL/GenBank/DDBJ databases">
        <authorList>
            <person name="Sun Q."/>
            <person name="Zhou Y."/>
        </authorList>
    </citation>
    <scope>NUCLEOTIDE SEQUENCE</scope>
    <source>
        <strain evidence="2">CGMCC 1.15763</strain>
    </source>
</reference>
<feature type="repeat" description="TPR" evidence="1">
    <location>
        <begin position="60"/>
        <end position="93"/>
    </location>
</feature>
<dbReference type="Proteomes" id="UP000633278">
    <property type="component" value="Unassembled WGS sequence"/>
</dbReference>
<dbReference type="EMBL" id="BMJW01000001">
    <property type="protein sequence ID" value="GGG93765.1"/>
    <property type="molecule type" value="Genomic_DNA"/>
</dbReference>
<dbReference type="AlphaFoldDB" id="A0A917MEN1"/>
<keyword evidence="1" id="KW-0802">TPR repeat</keyword>
<organism evidence="2 3">
    <name type="scientific">Polaribacter pacificus</name>
    <dbReference type="NCBI Taxonomy" id="1775173"/>
    <lineage>
        <taxon>Bacteria</taxon>
        <taxon>Pseudomonadati</taxon>
        <taxon>Bacteroidota</taxon>
        <taxon>Flavobacteriia</taxon>
        <taxon>Flavobacteriales</taxon>
        <taxon>Flavobacteriaceae</taxon>
    </lineage>
</organism>
<protein>
    <recommendedName>
        <fullName evidence="4">Tetratricopeptide repeat-containing protein</fullName>
    </recommendedName>
</protein>
<reference evidence="2" key="1">
    <citation type="journal article" date="2014" name="Int. J. Syst. Evol. Microbiol.">
        <title>Complete genome sequence of Corynebacterium casei LMG S-19264T (=DSM 44701T), isolated from a smear-ripened cheese.</title>
        <authorList>
            <consortium name="US DOE Joint Genome Institute (JGI-PGF)"/>
            <person name="Walter F."/>
            <person name="Albersmeier A."/>
            <person name="Kalinowski J."/>
            <person name="Ruckert C."/>
        </authorList>
    </citation>
    <scope>NUCLEOTIDE SEQUENCE</scope>
    <source>
        <strain evidence="2">CGMCC 1.15763</strain>
    </source>
</reference>
<evidence type="ECO:0000313" key="2">
    <source>
        <dbReference type="EMBL" id="GGG93765.1"/>
    </source>
</evidence>
<name>A0A917MEN1_9FLAO</name>
<evidence type="ECO:0000256" key="1">
    <source>
        <dbReference type="PROSITE-ProRule" id="PRU00339"/>
    </source>
</evidence>
<dbReference type="PROSITE" id="PS50005">
    <property type="entry name" value="TPR"/>
    <property type="match status" value="1"/>
</dbReference>
<dbReference type="InterPro" id="IPR019734">
    <property type="entry name" value="TPR_rpt"/>
</dbReference>
<evidence type="ECO:0008006" key="4">
    <source>
        <dbReference type="Google" id="ProtNLM"/>
    </source>
</evidence>
<evidence type="ECO:0000313" key="3">
    <source>
        <dbReference type="Proteomes" id="UP000633278"/>
    </source>
</evidence>
<comment type="caution">
    <text evidence="2">The sequence shown here is derived from an EMBL/GenBank/DDBJ whole genome shotgun (WGS) entry which is preliminary data.</text>
</comment>